<proteinExistence type="predicted"/>
<gene>
    <name evidence="1" type="ORF">ABNX05_00030</name>
</gene>
<evidence type="ECO:0000313" key="2">
    <source>
        <dbReference type="Proteomes" id="UP001478862"/>
    </source>
</evidence>
<organism evidence="1 2">
    <name type="scientific">Lysinibacillus zambalensis</name>
    <dbReference type="NCBI Taxonomy" id="3160866"/>
    <lineage>
        <taxon>Bacteria</taxon>
        <taxon>Bacillati</taxon>
        <taxon>Bacillota</taxon>
        <taxon>Bacilli</taxon>
        <taxon>Bacillales</taxon>
        <taxon>Bacillaceae</taxon>
        <taxon>Lysinibacillus</taxon>
    </lineage>
</organism>
<name>A0ABV1MKG3_9BACI</name>
<protein>
    <submittedName>
        <fullName evidence="1">Uncharacterized protein</fullName>
    </submittedName>
</protein>
<keyword evidence="2" id="KW-1185">Reference proteome</keyword>
<dbReference type="Proteomes" id="UP001478862">
    <property type="component" value="Unassembled WGS sequence"/>
</dbReference>
<sequence length="81" mass="9104">MITGMMVMGDNMVADIHITRFRQLIFIRANTTHPIITTLCITTQLIIVIRTTITTITIISNTHNSPIRTHAITKQATTRSL</sequence>
<comment type="caution">
    <text evidence="1">The sequence shown here is derived from an EMBL/GenBank/DDBJ whole genome shotgun (WGS) entry which is preliminary data.</text>
</comment>
<dbReference type="EMBL" id="JBEGDG010000001">
    <property type="protein sequence ID" value="MEQ6353001.1"/>
    <property type="molecule type" value="Genomic_DNA"/>
</dbReference>
<accession>A0ABV1MKG3</accession>
<dbReference type="RefSeq" id="WP_349657802.1">
    <property type="nucleotide sequence ID" value="NZ_JBEGDG010000001.1"/>
</dbReference>
<reference evidence="1 2" key="1">
    <citation type="submission" date="2024-06" db="EMBL/GenBank/DDBJ databases">
        <title>Lysinibacillus zambalefons sp. nov., a Novel Firmicute Isolated from the Poon Bato Zambales Hyperalkaline Spring.</title>
        <authorList>
            <person name="Aja J.A."/>
            <person name="Lazaro J.E.H."/>
            <person name="Llorin L.D."/>
            <person name="Lim K.R."/>
            <person name="Teodosio J."/>
            <person name="Dalisay D.S."/>
        </authorList>
    </citation>
    <scope>NUCLEOTIDE SEQUENCE [LARGE SCALE GENOMIC DNA]</scope>
    <source>
        <strain evidence="1 2">M3</strain>
    </source>
</reference>
<evidence type="ECO:0000313" key="1">
    <source>
        <dbReference type="EMBL" id="MEQ6353001.1"/>
    </source>
</evidence>